<evidence type="ECO:0000256" key="1">
    <source>
        <dbReference type="ARBA" id="ARBA00001946"/>
    </source>
</evidence>
<dbReference type="GO" id="GO:0016787">
    <property type="term" value="F:hydrolase activity"/>
    <property type="evidence" value="ECO:0007669"/>
    <property type="project" value="UniProtKB-KW"/>
</dbReference>
<dbReference type="InterPro" id="IPR000086">
    <property type="entry name" value="NUDIX_hydrolase_dom"/>
</dbReference>
<dbReference type="InterPro" id="IPR020084">
    <property type="entry name" value="NUDIX_hydrolase_CS"/>
</dbReference>
<keyword evidence="3 4" id="KW-0378">Hydrolase</keyword>
<dbReference type="PROSITE" id="PS00893">
    <property type="entry name" value="NUDIX_BOX"/>
    <property type="match status" value="1"/>
</dbReference>
<organism evidence="6 7">
    <name type="scientific">Cellulomonas cellasea DSM 20118</name>
    <dbReference type="NCBI Taxonomy" id="1408250"/>
    <lineage>
        <taxon>Bacteria</taxon>
        <taxon>Bacillati</taxon>
        <taxon>Actinomycetota</taxon>
        <taxon>Actinomycetes</taxon>
        <taxon>Micrococcales</taxon>
        <taxon>Cellulomonadaceae</taxon>
        <taxon>Cellulomonas</taxon>
    </lineage>
</organism>
<reference evidence="6 7" key="1">
    <citation type="submission" date="2013-10" db="EMBL/GenBank/DDBJ databases">
        <authorList>
            <person name="Wang G."/>
            <person name="Zhuang W."/>
        </authorList>
    </citation>
    <scope>NUCLEOTIDE SEQUENCE [LARGE SCALE GENOMIC DNA]</scope>
    <source>
        <strain evidence="6 7">DSM 20118</strain>
    </source>
</reference>
<keyword evidence="7" id="KW-1185">Reference proteome</keyword>
<dbReference type="PRINTS" id="PR00502">
    <property type="entry name" value="NUDIXFAMILY"/>
</dbReference>
<dbReference type="PANTHER" id="PTHR43046">
    <property type="entry name" value="GDP-MANNOSE MANNOSYL HYDROLASE"/>
    <property type="match status" value="1"/>
</dbReference>
<dbReference type="RefSeq" id="WP_034628117.1">
    <property type="nucleotide sequence ID" value="NZ_AXNT01000040.1"/>
</dbReference>
<dbReference type="AlphaFoldDB" id="A0A0A0B6Y7"/>
<comment type="caution">
    <text evidence="6">The sequence shown here is derived from an EMBL/GenBank/DDBJ whole genome shotgun (WGS) entry which is preliminary data.</text>
</comment>
<dbReference type="OrthoDB" id="177518at2"/>
<accession>A0A0A0B6Y7</accession>
<feature type="domain" description="Nudix hydrolase" evidence="5">
    <location>
        <begin position="39"/>
        <end position="167"/>
    </location>
</feature>
<protein>
    <recommendedName>
        <fullName evidence="5">Nudix hydrolase domain-containing protein</fullName>
    </recommendedName>
</protein>
<dbReference type="InterPro" id="IPR020476">
    <property type="entry name" value="Nudix_hydrolase"/>
</dbReference>
<dbReference type="STRING" id="1408250.Q760_12275"/>
<proteinExistence type="inferred from homology"/>
<comment type="similarity">
    <text evidence="2 4">Belongs to the Nudix hydrolase family.</text>
</comment>
<dbReference type="CDD" id="cd03424">
    <property type="entry name" value="NUDIX_ADPRase_Nudt5_UGPPase_Nudt14"/>
    <property type="match status" value="1"/>
</dbReference>
<name>A0A0A0B6Y7_9CELL</name>
<sequence>MRWQTFGERTVYDSPWVRVALVDVEVPGVGRLDHHVVRMPAHAAGTVVHDPERGVLLLWRHRFITDTWGWEVPAGRLEGAETPAEAAARETLEETGWRPGPLRPLVGYHPTNGSSDQTFHVFVADGATHVGEPADAFESERIAWVPLDEVRRLVLDGGIGDGLSLTGLLRFLLDRP</sequence>
<evidence type="ECO:0000256" key="3">
    <source>
        <dbReference type="ARBA" id="ARBA00022801"/>
    </source>
</evidence>
<dbReference type="InterPro" id="IPR015797">
    <property type="entry name" value="NUDIX_hydrolase-like_dom_sf"/>
</dbReference>
<dbReference type="Gene3D" id="3.90.79.10">
    <property type="entry name" value="Nucleoside Triphosphate Pyrophosphohydrolase"/>
    <property type="match status" value="1"/>
</dbReference>
<dbReference type="SUPFAM" id="SSF55811">
    <property type="entry name" value="Nudix"/>
    <property type="match status" value="1"/>
</dbReference>
<evidence type="ECO:0000313" key="6">
    <source>
        <dbReference type="EMBL" id="KGM02640.1"/>
    </source>
</evidence>
<evidence type="ECO:0000259" key="5">
    <source>
        <dbReference type="PROSITE" id="PS51462"/>
    </source>
</evidence>
<dbReference type="PANTHER" id="PTHR43046:SF14">
    <property type="entry name" value="MUTT_NUDIX FAMILY PROTEIN"/>
    <property type="match status" value="1"/>
</dbReference>
<gene>
    <name evidence="6" type="ORF">Q760_12275</name>
</gene>
<comment type="cofactor">
    <cofactor evidence="1">
        <name>Mg(2+)</name>
        <dbReference type="ChEBI" id="CHEBI:18420"/>
    </cofactor>
</comment>
<dbReference type="PROSITE" id="PS51462">
    <property type="entry name" value="NUDIX"/>
    <property type="match status" value="1"/>
</dbReference>
<evidence type="ECO:0000256" key="4">
    <source>
        <dbReference type="RuleBase" id="RU003476"/>
    </source>
</evidence>
<evidence type="ECO:0000256" key="2">
    <source>
        <dbReference type="ARBA" id="ARBA00005582"/>
    </source>
</evidence>
<dbReference type="Proteomes" id="UP000029833">
    <property type="component" value="Unassembled WGS sequence"/>
</dbReference>
<evidence type="ECO:0000313" key="7">
    <source>
        <dbReference type="Proteomes" id="UP000029833"/>
    </source>
</evidence>
<dbReference type="Pfam" id="PF00293">
    <property type="entry name" value="NUDIX"/>
    <property type="match status" value="1"/>
</dbReference>
<dbReference type="EMBL" id="AXNT01000040">
    <property type="protein sequence ID" value="KGM02640.1"/>
    <property type="molecule type" value="Genomic_DNA"/>
</dbReference>